<dbReference type="GO" id="GO:0046872">
    <property type="term" value="F:metal ion binding"/>
    <property type="evidence" value="ECO:0007669"/>
    <property type="project" value="UniProtKB-KW"/>
</dbReference>
<dbReference type="InterPro" id="IPR023885">
    <property type="entry name" value="4Fe4S-binding_SPASM_dom"/>
</dbReference>
<dbReference type="GO" id="GO:0051536">
    <property type="term" value="F:iron-sulfur cluster binding"/>
    <property type="evidence" value="ECO:0007669"/>
    <property type="project" value="UniProtKB-KW"/>
</dbReference>
<proteinExistence type="predicted"/>
<comment type="caution">
    <text evidence="6">The sequence shown here is derived from an EMBL/GenBank/DDBJ whole genome shotgun (WGS) entry which is preliminary data.</text>
</comment>
<dbReference type="InterPro" id="IPR013785">
    <property type="entry name" value="Aldolase_TIM"/>
</dbReference>
<dbReference type="PANTHER" id="PTHR11228:SF7">
    <property type="entry name" value="PQQA PEPTIDE CYCLASE"/>
    <property type="match status" value="1"/>
</dbReference>
<evidence type="ECO:0000256" key="3">
    <source>
        <dbReference type="ARBA" id="ARBA00023004"/>
    </source>
</evidence>
<evidence type="ECO:0000256" key="1">
    <source>
        <dbReference type="ARBA" id="ARBA00022691"/>
    </source>
</evidence>
<feature type="domain" description="Radical SAM core" evidence="5">
    <location>
        <begin position="1"/>
        <end position="213"/>
    </location>
</feature>
<dbReference type="PANTHER" id="PTHR11228">
    <property type="entry name" value="RADICAL SAM DOMAIN PROTEIN"/>
    <property type="match status" value="1"/>
</dbReference>
<gene>
    <name evidence="6" type="ORF">A2531_07235</name>
</gene>
<evidence type="ECO:0000259" key="5">
    <source>
        <dbReference type="PROSITE" id="PS51918"/>
    </source>
</evidence>
<keyword evidence="1" id="KW-0949">S-adenosyl-L-methionine</keyword>
<evidence type="ECO:0000313" key="6">
    <source>
        <dbReference type="EMBL" id="OGF41373.1"/>
    </source>
</evidence>
<dbReference type="Pfam" id="PF13186">
    <property type="entry name" value="SPASM"/>
    <property type="match status" value="1"/>
</dbReference>
<dbReference type="SFLD" id="SFLDS00029">
    <property type="entry name" value="Radical_SAM"/>
    <property type="match status" value="1"/>
</dbReference>
<keyword evidence="3" id="KW-0408">Iron</keyword>
<dbReference type="Proteomes" id="UP000177579">
    <property type="component" value="Unassembled WGS sequence"/>
</dbReference>
<evidence type="ECO:0000256" key="4">
    <source>
        <dbReference type="ARBA" id="ARBA00023014"/>
    </source>
</evidence>
<dbReference type="InterPro" id="IPR007197">
    <property type="entry name" value="rSAM"/>
</dbReference>
<dbReference type="NCBIfam" id="TIGR04085">
    <property type="entry name" value="rSAM_more_4Fe4S"/>
    <property type="match status" value="1"/>
</dbReference>
<accession>A0A1F5TR33</accession>
<dbReference type="AlphaFoldDB" id="A0A1F5TR33"/>
<keyword evidence="4" id="KW-0411">Iron-sulfur</keyword>
<protein>
    <recommendedName>
        <fullName evidence="5">Radical SAM core domain-containing protein</fullName>
    </recommendedName>
</protein>
<dbReference type="CDD" id="cd01335">
    <property type="entry name" value="Radical_SAM"/>
    <property type="match status" value="1"/>
</dbReference>
<reference evidence="6 7" key="1">
    <citation type="journal article" date="2016" name="Nat. Commun.">
        <title>Thousands of microbial genomes shed light on interconnected biogeochemical processes in an aquifer system.</title>
        <authorList>
            <person name="Anantharaman K."/>
            <person name="Brown C.T."/>
            <person name="Hug L.A."/>
            <person name="Sharon I."/>
            <person name="Castelle C.J."/>
            <person name="Probst A.J."/>
            <person name="Thomas B.C."/>
            <person name="Singh A."/>
            <person name="Wilkins M.J."/>
            <person name="Karaoz U."/>
            <person name="Brodie E.L."/>
            <person name="Williams K.H."/>
            <person name="Hubbard S.S."/>
            <person name="Banfield J.F."/>
        </authorList>
    </citation>
    <scope>NUCLEOTIDE SEQUENCE [LARGE SCALE GENOMIC DNA]</scope>
</reference>
<sequence length="357" mass="40917">MFSQNNKIKKIGWGFGVCNMNCRHCYNASTQNMIRHSFNKLKTIADKICSQGITDINFGTGEFLINSNALRVAQYIKDKYPKVALGLTSNGYSVINMELNLLKKLFHDIDISVDFPDKDKHNLFRKHKKAWDWAMQALEICIKNNIERSIVTCVNAETGDRDILDLLRLARKYKSSLRVNWFRPTGRGNKKLCISAVRFWEIIYLLSCNAIFEGLSDPILEAVILGHSSNGHCSCGWTSARIQQDLSVTPCVFLKGRKWDSGNILDNSLQEIYKHDNFRLVRGRKIRKCQGCKYWQACHGGCASRAYLQEGSLEEVDAYCPFQNREIEKLIPKIKKNIKIKNSNKVHHGYLCTLIVK</sequence>
<dbReference type="SUPFAM" id="SSF102114">
    <property type="entry name" value="Radical SAM enzymes"/>
    <property type="match status" value="1"/>
</dbReference>
<dbReference type="EMBL" id="MFGO01000010">
    <property type="protein sequence ID" value="OGF41373.1"/>
    <property type="molecule type" value="Genomic_DNA"/>
</dbReference>
<evidence type="ECO:0000313" key="7">
    <source>
        <dbReference type="Proteomes" id="UP000177579"/>
    </source>
</evidence>
<dbReference type="InterPro" id="IPR050377">
    <property type="entry name" value="Radical_SAM_PqqE_MftC-like"/>
</dbReference>
<dbReference type="GO" id="GO:0003824">
    <property type="term" value="F:catalytic activity"/>
    <property type="evidence" value="ECO:0007669"/>
    <property type="project" value="InterPro"/>
</dbReference>
<dbReference type="PROSITE" id="PS51918">
    <property type="entry name" value="RADICAL_SAM"/>
    <property type="match status" value="1"/>
</dbReference>
<name>A0A1F5TR33_9BACT</name>
<keyword evidence="2" id="KW-0479">Metal-binding</keyword>
<dbReference type="Pfam" id="PF04055">
    <property type="entry name" value="Radical_SAM"/>
    <property type="match status" value="1"/>
</dbReference>
<organism evidence="6 7">
    <name type="scientific">Candidatus Falkowbacteria bacterium RIFOXYD2_FULL_34_120</name>
    <dbReference type="NCBI Taxonomy" id="1798007"/>
    <lineage>
        <taxon>Bacteria</taxon>
        <taxon>Candidatus Falkowiibacteriota</taxon>
    </lineage>
</organism>
<evidence type="ECO:0000256" key="2">
    <source>
        <dbReference type="ARBA" id="ARBA00022723"/>
    </source>
</evidence>
<dbReference type="Gene3D" id="3.20.20.70">
    <property type="entry name" value="Aldolase class I"/>
    <property type="match status" value="1"/>
</dbReference>
<dbReference type="SFLD" id="SFLDG01067">
    <property type="entry name" value="SPASM/twitch_domain_containing"/>
    <property type="match status" value="1"/>
</dbReference>
<dbReference type="SFLD" id="SFLDG01386">
    <property type="entry name" value="main_SPASM_domain-containing"/>
    <property type="match status" value="1"/>
</dbReference>
<dbReference type="InterPro" id="IPR058240">
    <property type="entry name" value="rSAM_sf"/>
</dbReference>